<feature type="region of interest" description="Disordered" evidence="1">
    <location>
        <begin position="62"/>
        <end position="85"/>
    </location>
</feature>
<proteinExistence type="predicted"/>
<gene>
    <name evidence="2" type="ORF">Tco_0911763</name>
</gene>
<reference evidence="2" key="2">
    <citation type="submission" date="2022-01" db="EMBL/GenBank/DDBJ databases">
        <authorList>
            <person name="Yamashiro T."/>
            <person name="Shiraishi A."/>
            <person name="Satake H."/>
            <person name="Nakayama K."/>
        </authorList>
    </citation>
    <scope>NUCLEOTIDE SEQUENCE</scope>
</reference>
<feature type="compositionally biased region" description="Polar residues" evidence="1">
    <location>
        <begin position="62"/>
        <end position="73"/>
    </location>
</feature>
<dbReference type="Proteomes" id="UP001151760">
    <property type="component" value="Unassembled WGS sequence"/>
</dbReference>
<evidence type="ECO:0000313" key="2">
    <source>
        <dbReference type="EMBL" id="GJT31488.1"/>
    </source>
</evidence>
<evidence type="ECO:0000313" key="3">
    <source>
        <dbReference type="Proteomes" id="UP001151760"/>
    </source>
</evidence>
<name>A0ABQ5CYY9_9ASTR</name>
<accession>A0ABQ5CYY9</accession>
<organism evidence="2 3">
    <name type="scientific">Tanacetum coccineum</name>
    <dbReference type="NCBI Taxonomy" id="301880"/>
    <lineage>
        <taxon>Eukaryota</taxon>
        <taxon>Viridiplantae</taxon>
        <taxon>Streptophyta</taxon>
        <taxon>Embryophyta</taxon>
        <taxon>Tracheophyta</taxon>
        <taxon>Spermatophyta</taxon>
        <taxon>Magnoliopsida</taxon>
        <taxon>eudicotyledons</taxon>
        <taxon>Gunneridae</taxon>
        <taxon>Pentapetalae</taxon>
        <taxon>asterids</taxon>
        <taxon>campanulids</taxon>
        <taxon>Asterales</taxon>
        <taxon>Asteraceae</taxon>
        <taxon>Asteroideae</taxon>
        <taxon>Anthemideae</taxon>
        <taxon>Anthemidinae</taxon>
        <taxon>Tanacetum</taxon>
    </lineage>
</organism>
<sequence>MMSKKMAELEDDFREFKAHTERRFVSLDMSIRAYRLEEDQRHEGRIRMYDELKNLLLSLIQKSSSPVQSSRPITTKEDKDEQGKKEKGVVKFFEVGTDEENNSDIVFNDVGGIVYGKGNDTMADAGLKHGS</sequence>
<protein>
    <submittedName>
        <fullName evidence="2">Uncharacterized protein</fullName>
    </submittedName>
</protein>
<evidence type="ECO:0000256" key="1">
    <source>
        <dbReference type="SAM" id="MobiDB-lite"/>
    </source>
</evidence>
<keyword evidence="3" id="KW-1185">Reference proteome</keyword>
<reference evidence="2" key="1">
    <citation type="journal article" date="2022" name="Int. J. Mol. Sci.">
        <title>Draft Genome of Tanacetum Coccineum: Genomic Comparison of Closely Related Tanacetum-Family Plants.</title>
        <authorList>
            <person name="Yamashiro T."/>
            <person name="Shiraishi A."/>
            <person name="Nakayama K."/>
            <person name="Satake H."/>
        </authorList>
    </citation>
    <scope>NUCLEOTIDE SEQUENCE</scope>
</reference>
<feature type="compositionally biased region" description="Basic and acidic residues" evidence="1">
    <location>
        <begin position="74"/>
        <end position="85"/>
    </location>
</feature>
<dbReference type="EMBL" id="BQNB010014710">
    <property type="protein sequence ID" value="GJT31488.1"/>
    <property type="molecule type" value="Genomic_DNA"/>
</dbReference>
<comment type="caution">
    <text evidence="2">The sequence shown here is derived from an EMBL/GenBank/DDBJ whole genome shotgun (WGS) entry which is preliminary data.</text>
</comment>